<evidence type="ECO:0000313" key="5">
    <source>
        <dbReference type="Proteomes" id="UP000640333"/>
    </source>
</evidence>
<name>A0A8J7FL20_9GAMM</name>
<reference evidence="4" key="1">
    <citation type="submission" date="2020-10" db="EMBL/GenBank/DDBJ databases">
        <title>Bacterium isolated from coastal waters sediment.</title>
        <authorList>
            <person name="Chen R.-J."/>
            <person name="Lu D.-C."/>
            <person name="Zhu K.-L."/>
            <person name="Du Z.-J."/>
        </authorList>
    </citation>
    <scope>NUCLEOTIDE SEQUENCE</scope>
    <source>
        <strain evidence="4">N1Y112</strain>
    </source>
</reference>
<comment type="caution">
    <text evidence="4">The sequence shown here is derived from an EMBL/GenBank/DDBJ whole genome shotgun (WGS) entry which is preliminary data.</text>
</comment>
<gene>
    <name evidence="4" type="ORF">IOQ59_13080</name>
</gene>
<dbReference type="SUPFAM" id="SSF56925">
    <property type="entry name" value="OMPA-like"/>
    <property type="match status" value="1"/>
</dbReference>
<dbReference type="InterPro" id="IPR011250">
    <property type="entry name" value="OMP/PagP_B-barrel"/>
</dbReference>
<evidence type="ECO:0000313" key="4">
    <source>
        <dbReference type="EMBL" id="MBE9398188.1"/>
    </source>
</evidence>
<keyword evidence="1 2" id="KW-0732">Signal</keyword>
<organism evidence="4 5">
    <name type="scientific">Pontibacterium sinense</name>
    <dbReference type="NCBI Taxonomy" id="2781979"/>
    <lineage>
        <taxon>Bacteria</taxon>
        <taxon>Pseudomonadati</taxon>
        <taxon>Pseudomonadota</taxon>
        <taxon>Gammaproteobacteria</taxon>
        <taxon>Oceanospirillales</taxon>
        <taxon>Oceanospirillaceae</taxon>
        <taxon>Pontibacterium</taxon>
    </lineage>
</organism>
<dbReference type="InterPro" id="IPR027385">
    <property type="entry name" value="Beta-barrel_OMP"/>
</dbReference>
<feature type="signal peptide" evidence="2">
    <location>
        <begin position="1"/>
        <end position="21"/>
    </location>
</feature>
<dbReference type="Pfam" id="PF13505">
    <property type="entry name" value="OMP_b-brl"/>
    <property type="match status" value="1"/>
</dbReference>
<feature type="domain" description="Outer membrane protein beta-barrel" evidence="3">
    <location>
        <begin position="10"/>
        <end position="183"/>
    </location>
</feature>
<feature type="chain" id="PRO_5035238523" evidence="2">
    <location>
        <begin position="22"/>
        <end position="183"/>
    </location>
</feature>
<evidence type="ECO:0000256" key="2">
    <source>
        <dbReference type="SAM" id="SignalP"/>
    </source>
</evidence>
<proteinExistence type="predicted"/>
<evidence type="ECO:0000256" key="1">
    <source>
        <dbReference type="ARBA" id="ARBA00022729"/>
    </source>
</evidence>
<dbReference type="RefSeq" id="WP_193953824.1">
    <property type="nucleotide sequence ID" value="NZ_JADEYS010000013.1"/>
</dbReference>
<dbReference type="AlphaFoldDB" id="A0A8J7FL20"/>
<evidence type="ECO:0000259" key="3">
    <source>
        <dbReference type="Pfam" id="PF13505"/>
    </source>
</evidence>
<dbReference type="EMBL" id="JADEYS010000013">
    <property type="protein sequence ID" value="MBE9398188.1"/>
    <property type="molecule type" value="Genomic_DNA"/>
</dbReference>
<dbReference type="Gene3D" id="2.40.160.20">
    <property type="match status" value="1"/>
</dbReference>
<sequence length="183" mass="19365">MNKAVLGTSFLLALSPVVASAEGFYIGGSVGNSKVMVSSEDKAAVASAGGSVDDDDTGYKANVGYRFTPNYAVEAFYVDFGEASVTDGVDTGTVDADGVGARLLMMAPFGDGFDLYASLGFHSWDADFSSTNGFNASDDNTDVNYGLGLSYTYERVTFRGEFERFELDTEDVDLLTAGVTINF</sequence>
<accession>A0A8J7FL20</accession>
<dbReference type="Proteomes" id="UP000640333">
    <property type="component" value="Unassembled WGS sequence"/>
</dbReference>
<protein>
    <submittedName>
        <fullName evidence="4">Outer membrane beta-barrel protein</fullName>
    </submittedName>
</protein>
<keyword evidence="5" id="KW-1185">Reference proteome</keyword>